<dbReference type="Proteomes" id="UP000241507">
    <property type="component" value="Chromosome"/>
</dbReference>
<keyword evidence="10" id="KW-1185">Reference proteome</keyword>
<reference evidence="10" key="1">
    <citation type="submission" date="2018-03" db="EMBL/GenBank/DDBJ databases">
        <title>Gramella fulva sp. nov., isolated from a dry surface of tidal flat.</title>
        <authorList>
            <person name="Hwang S.H."/>
            <person name="Hwang W.M."/>
            <person name="Kang K."/>
            <person name="Ahn T.-Y."/>
        </authorList>
    </citation>
    <scope>NUCLEOTIDE SEQUENCE [LARGE SCALE GENOMIC DNA]</scope>
    <source>
        <strain evidence="10">SH35</strain>
    </source>
</reference>
<dbReference type="InterPro" id="IPR006710">
    <property type="entry name" value="Glyco_hydro_43"/>
</dbReference>
<evidence type="ECO:0000256" key="7">
    <source>
        <dbReference type="PIRSR" id="PIRSR026534-3"/>
    </source>
</evidence>
<keyword evidence="8" id="KW-0732">Signal</keyword>
<sequence>MKNSISIFFLIFIGIFMNSNAQDIRVHDPVVIKQNDTYYLYNTGWGIGVYSSKDLKNWKKEPPVFPEKPEWTDSVVPDFKNHIWAPDISYHNGKYYLYYSVSAFAKNTSAIGVATNTTLDPDDKDYNWVDHGIVIRSIPNRDMWNAIDPNLIIDEEGTPWLAFGSFWNGLKLVKLDKNLTKIAKPQEWHTIARRERSFKIPDADPGDAALEAPFIYKKGDWYYLFLSWDLCCRGENSTYKVAVGRSKNVTGPYVDKEGIPLSEGGGTVILKGNEDWYGRGHNSIYNFEGKDLMFFHAYDAHDNGAPKLGIKEIKWVDGWPELEPFN</sequence>
<dbReference type="InterPro" id="IPR050727">
    <property type="entry name" value="GH43_arabinanases"/>
</dbReference>
<keyword evidence="4 5" id="KW-0326">Glycosidase</keyword>
<evidence type="ECO:0000256" key="3">
    <source>
        <dbReference type="ARBA" id="ARBA00022801"/>
    </source>
</evidence>
<evidence type="ECO:0000256" key="6">
    <source>
        <dbReference type="PIRSR" id="PIRSR026534-1"/>
    </source>
</evidence>
<protein>
    <submittedName>
        <fullName evidence="9">Arabinan endo-1,5-alpha-L-arabinosidase</fullName>
    </submittedName>
</protein>
<dbReference type="UniPathway" id="UPA00667"/>
<accession>A0A2R3Z7M2</accession>
<dbReference type="PIRSF" id="PIRSF026534">
    <property type="entry name" value="Endo_alpha-L-arabinosidase"/>
    <property type="match status" value="1"/>
</dbReference>
<keyword evidence="3 5" id="KW-0378">Hydrolase</keyword>
<dbReference type="InterPro" id="IPR016840">
    <property type="entry name" value="Glyco_hydro_43_endo_a_Ara-ase"/>
</dbReference>
<dbReference type="EMBL" id="CP028136">
    <property type="protein sequence ID" value="AVR46225.1"/>
    <property type="molecule type" value="Genomic_DNA"/>
</dbReference>
<dbReference type="CDD" id="cd18830">
    <property type="entry name" value="GH43_CjArb43A-like"/>
    <property type="match status" value="1"/>
</dbReference>
<evidence type="ECO:0000256" key="2">
    <source>
        <dbReference type="ARBA" id="ARBA00009865"/>
    </source>
</evidence>
<dbReference type="AlphaFoldDB" id="A0A2R3Z7M2"/>
<evidence type="ECO:0000256" key="5">
    <source>
        <dbReference type="PIRNR" id="PIRNR026534"/>
    </source>
</evidence>
<feature type="signal peptide" evidence="8">
    <location>
        <begin position="1"/>
        <end position="21"/>
    </location>
</feature>
<evidence type="ECO:0000256" key="4">
    <source>
        <dbReference type="ARBA" id="ARBA00023295"/>
    </source>
</evidence>
<organism evidence="9 10">
    <name type="scientific">Christiangramia fulva</name>
    <dbReference type="NCBI Taxonomy" id="2126553"/>
    <lineage>
        <taxon>Bacteria</taxon>
        <taxon>Pseudomonadati</taxon>
        <taxon>Bacteroidota</taxon>
        <taxon>Flavobacteriia</taxon>
        <taxon>Flavobacteriales</taxon>
        <taxon>Flavobacteriaceae</taxon>
        <taxon>Christiangramia</taxon>
    </lineage>
</organism>
<feature type="active site" description="Proton acceptor" evidence="6">
    <location>
        <position position="28"/>
    </location>
</feature>
<proteinExistence type="inferred from homology"/>
<feature type="site" description="Important for catalytic activity, responsible for pKa modulation of the active site Glu and correct orientation of both the proton donor and substrate" evidence="7">
    <location>
        <position position="148"/>
    </location>
</feature>
<dbReference type="GO" id="GO:0046558">
    <property type="term" value="F:arabinan endo-1,5-alpha-L-arabinosidase activity"/>
    <property type="evidence" value="ECO:0007669"/>
    <property type="project" value="InterPro"/>
</dbReference>
<dbReference type="KEGG" id="grs:C7S20_13680"/>
<feature type="site" description="Important for substrate recognition" evidence="7">
    <location>
        <position position="281"/>
    </location>
</feature>
<evidence type="ECO:0000256" key="1">
    <source>
        <dbReference type="ARBA" id="ARBA00004834"/>
    </source>
</evidence>
<dbReference type="PANTHER" id="PTHR43301:SF3">
    <property type="entry name" value="ARABINAN ENDO-1,5-ALPHA-L-ARABINOSIDASE A-RELATED"/>
    <property type="match status" value="1"/>
</dbReference>
<dbReference type="RefSeq" id="WP_107012999.1">
    <property type="nucleotide sequence ID" value="NZ_CP028136.1"/>
</dbReference>
<evidence type="ECO:0000313" key="10">
    <source>
        <dbReference type="Proteomes" id="UP000241507"/>
    </source>
</evidence>
<feature type="chain" id="PRO_5015359861" evidence="8">
    <location>
        <begin position="22"/>
        <end position="326"/>
    </location>
</feature>
<name>A0A2R3Z7M2_9FLAO</name>
<comment type="pathway">
    <text evidence="1 5">Glycan metabolism; L-arabinan degradation.</text>
</comment>
<dbReference type="PANTHER" id="PTHR43301">
    <property type="entry name" value="ARABINAN ENDO-1,5-ALPHA-L-ARABINOSIDASE"/>
    <property type="match status" value="1"/>
</dbReference>
<dbReference type="Gene3D" id="2.115.10.20">
    <property type="entry name" value="Glycosyl hydrolase domain, family 43"/>
    <property type="match status" value="1"/>
</dbReference>
<dbReference type="InterPro" id="IPR023296">
    <property type="entry name" value="Glyco_hydro_beta-prop_sf"/>
</dbReference>
<evidence type="ECO:0000256" key="8">
    <source>
        <dbReference type="SAM" id="SignalP"/>
    </source>
</evidence>
<evidence type="ECO:0000313" key="9">
    <source>
        <dbReference type="EMBL" id="AVR46225.1"/>
    </source>
</evidence>
<feature type="active site" description="Proton donor" evidence="6">
    <location>
        <position position="211"/>
    </location>
</feature>
<dbReference type="SUPFAM" id="SSF75005">
    <property type="entry name" value="Arabinanase/levansucrase/invertase"/>
    <property type="match status" value="1"/>
</dbReference>
<dbReference type="GO" id="GO:0031222">
    <property type="term" value="P:arabinan catabolic process"/>
    <property type="evidence" value="ECO:0007669"/>
    <property type="project" value="UniProtKB-UniPathway"/>
</dbReference>
<gene>
    <name evidence="9" type="ORF">C7S20_13680</name>
</gene>
<dbReference type="OrthoDB" id="9801455at2"/>
<comment type="similarity">
    <text evidence="2 5">Belongs to the glycosyl hydrolase 43 family.</text>
</comment>
<dbReference type="Pfam" id="PF04616">
    <property type="entry name" value="Glyco_hydro_43"/>
    <property type="match status" value="1"/>
</dbReference>